<accession>A0AB33Z1G9</accession>
<keyword evidence="2" id="KW-0378">Hydrolase</keyword>
<gene>
    <name evidence="2" type="ORF">L196_07956</name>
</gene>
<dbReference type="CDD" id="cd05483">
    <property type="entry name" value="retropepsin_like_bacteria"/>
    <property type="match status" value="1"/>
</dbReference>
<protein>
    <submittedName>
        <fullName evidence="2">Aspartyl protease domain-containing protein</fullName>
    </submittedName>
</protein>
<evidence type="ECO:0000256" key="1">
    <source>
        <dbReference type="SAM" id="Phobius"/>
    </source>
</evidence>
<dbReference type="SUPFAM" id="SSF50630">
    <property type="entry name" value="Acid proteases"/>
    <property type="match status" value="1"/>
</dbReference>
<evidence type="ECO:0000313" key="2">
    <source>
        <dbReference type="EMBL" id="EPD12787.1"/>
    </source>
</evidence>
<dbReference type="InterPro" id="IPR011969">
    <property type="entry name" value="Clan_AA_Asp_peptidase_C"/>
</dbReference>
<dbReference type="InterPro" id="IPR001969">
    <property type="entry name" value="Aspartic_peptidase_AS"/>
</dbReference>
<organism evidence="2 3">
    <name type="scientific">Cycloclasticus pugetii</name>
    <dbReference type="NCBI Taxonomy" id="34068"/>
    <lineage>
        <taxon>Bacteria</taxon>
        <taxon>Pseudomonadati</taxon>
        <taxon>Pseudomonadota</taxon>
        <taxon>Gammaproteobacteria</taxon>
        <taxon>Thiotrichales</taxon>
        <taxon>Piscirickettsiaceae</taxon>
        <taxon>Cycloclasticus</taxon>
    </lineage>
</organism>
<dbReference type="Proteomes" id="UP000015462">
    <property type="component" value="Unassembled WGS sequence"/>
</dbReference>
<reference evidence="2 3" key="1">
    <citation type="journal article" date="2013" name="Genome Announc.">
        <title>Genome Sequence of the Pyrene- and Fluoranthene-Degrading Bacterium Cycloclasticus sp. Strain PY97M.</title>
        <authorList>
            <person name="Cui Z."/>
            <person name="Xu G."/>
            <person name="Li Q."/>
            <person name="Gao W."/>
            <person name="Zheng L."/>
        </authorList>
    </citation>
    <scope>NUCLEOTIDE SEQUENCE [LARGE SCALE GENOMIC DNA]</scope>
    <source>
        <strain evidence="2 3">PY97M</strain>
    </source>
</reference>
<dbReference type="AlphaFoldDB" id="A0AB33Z1G9"/>
<dbReference type="InterPro" id="IPR034122">
    <property type="entry name" value="Retropepsin-like_bacterial"/>
</dbReference>
<name>A0AB33Z1G9_9GAMM</name>
<dbReference type="GO" id="GO:0006508">
    <property type="term" value="P:proteolysis"/>
    <property type="evidence" value="ECO:0007669"/>
    <property type="project" value="UniProtKB-KW"/>
</dbReference>
<keyword evidence="1" id="KW-0812">Transmembrane</keyword>
<evidence type="ECO:0000313" key="3">
    <source>
        <dbReference type="Proteomes" id="UP000015462"/>
    </source>
</evidence>
<dbReference type="EMBL" id="ASHL01000006">
    <property type="protein sequence ID" value="EPD12787.1"/>
    <property type="molecule type" value="Genomic_DNA"/>
</dbReference>
<dbReference type="GO" id="GO:0004190">
    <property type="term" value="F:aspartic-type endopeptidase activity"/>
    <property type="evidence" value="ECO:0007669"/>
    <property type="project" value="InterPro"/>
</dbReference>
<dbReference type="Gene3D" id="2.40.70.10">
    <property type="entry name" value="Acid Proteases"/>
    <property type="match status" value="1"/>
</dbReference>
<dbReference type="Pfam" id="PF13975">
    <property type="entry name" value="gag-asp_proteas"/>
    <property type="match status" value="1"/>
</dbReference>
<proteinExistence type="predicted"/>
<dbReference type="NCBIfam" id="TIGR02281">
    <property type="entry name" value="clan_AA_DTGA"/>
    <property type="match status" value="1"/>
</dbReference>
<dbReference type="RefSeq" id="WP_016390573.1">
    <property type="nucleotide sequence ID" value="NZ_KE646808.1"/>
</dbReference>
<keyword evidence="3" id="KW-1185">Reference proteome</keyword>
<keyword evidence="1" id="KW-0472">Membrane</keyword>
<keyword evidence="1" id="KW-1133">Transmembrane helix</keyword>
<sequence>MKSVEPNTKLSKIMVWITWLGLLAMLVIGFDRYLDLQANPNERPDVIYDLDGVAEVTLQQNKQGHYVANGKLNGHWVMFVLDTGATNISVPAKVAKQIRLPEGYPQRTRTANGDIVVYRVTLESVSLGSIELKNVAAHINPHMDGEVVLLGMSFLKQVEMIQVGKQLTLRLKPR</sequence>
<feature type="transmembrane region" description="Helical" evidence="1">
    <location>
        <begin position="13"/>
        <end position="34"/>
    </location>
</feature>
<dbReference type="InterPro" id="IPR021109">
    <property type="entry name" value="Peptidase_aspartic_dom_sf"/>
</dbReference>
<comment type="caution">
    <text evidence="2">The sequence shown here is derived from an EMBL/GenBank/DDBJ whole genome shotgun (WGS) entry which is preliminary data.</text>
</comment>
<keyword evidence="2" id="KW-0645">Protease</keyword>
<dbReference type="PROSITE" id="PS00141">
    <property type="entry name" value="ASP_PROTEASE"/>
    <property type="match status" value="1"/>
</dbReference>